<evidence type="ECO:0000313" key="2">
    <source>
        <dbReference type="EMBL" id="OXA37914.1"/>
    </source>
</evidence>
<feature type="transmembrane region" description="Helical" evidence="1">
    <location>
        <begin position="136"/>
        <end position="158"/>
    </location>
</feature>
<keyword evidence="1" id="KW-1133">Transmembrane helix</keyword>
<organism evidence="2 3">
    <name type="scientific">Folsomia candida</name>
    <name type="common">Springtail</name>
    <dbReference type="NCBI Taxonomy" id="158441"/>
    <lineage>
        <taxon>Eukaryota</taxon>
        <taxon>Metazoa</taxon>
        <taxon>Ecdysozoa</taxon>
        <taxon>Arthropoda</taxon>
        <taxon>Hexapoda</taxon>
        <taxon>Collembola</taxon>
        <taxon>Entomobryomorpha</taxon>
        <taxon>Isotomoidea</taxon>
        <taxon>Isotomidae</taxon>
        <taxon>Proisotominae</taxon>
        <taxon>Folsomia</taxon>
    </lineage>
</organism>
<keyword evidence="3" id="KW-1185">Reference proteome</keyword>
<evidence type="ECO:0000256" key="1">
    <source>
        <dbReference type="SAM" id="Phobius"/>
    </source>
</evidence>
<feature type="transmembrane region" description="Helical" evidence="1">
    <location>
        <begin position="347"/>
        <end position="372"/>
    </location>
</feature>
<evidence type="ECO:0000313" key="3">
    <source>
        <dbReference type="Proteomes" id="UP000198287"/>
    </source>
</evidence>
<reference evidence="2 3" key="1">
    <citation type="submission" date="2015-12" db="EMBL/GenBank/DDBJ databases">
        <title>The genome of Folsomia candida.</title>
        <authorList>
            <person name="Faddeeva A."/>
            <person name="Derks M.F."/>
            <person name="Anvar Y."/>
            <person name="Smit S."/>
            <person name="Van Straalen N."/>
            <person name="Roelofs D."/>
        </authorList>
    </citation>
    <scope>NUCLEOTIDE SEQUENCE [LARGE SCALE GENOMIC DNA]</scope>
    <source>
        <strain evidence="2 3">VU population</strain>
        <tissue evidence="2">Whole body</tissue>
    </source>
</reference>
<sequence length="375" mass="43125">MKIFLVIKILFEASKLRLHPLKRWEEWISIFFKTGETLWLLPLRWDVGLKSLKISTKRLQISICAFGIVYNITRAIYSIYVMTTVSFTELGRDEVVALLIDGVSRAFGILVYFWQLTNLDGSVNMFNQVYGLHQKYKAMTFLIFAIMGIHFLPFCSLVDHVRHRDVTRHFGSVLLPDVVHDSIPGIVGFAVLELLFAISNGWFTAFFGMIQAILYTATTRYFLNSVIKQSSDHCWDVNLIRTHGVLNCSYNDLYSKVAWPMIQYMMGAFHTLSIVGMIKSSDILEKIGLMAFILLMTCFEAACFNAAANVYHVSGILQAEMVRSSRKREKLVGRSLRRLRVMVGSLYFFKTSTINTFITEVVNYVILILLTFRWF</sequence>
<feature type="transmembrane region" description="Helical" evidence="1">
    <location>
        <begin position="287"/>
        <end position="308"/>
    </location>
</feature>
<name>A0A226CZ69_FOLCA</name>
<keyword evidence="1" id="KW-0812">Transmembrane</keyword>
<feature type="transmembrane region" description="Helical" evidence="1">
    <location>
        <begin position="202"/>
        <end position="223"/>
    </location>
</feature>
<proteinExistence type="predicted"/>
<gene>
    <name evidence="2" type="ORF">Fcan01_27315</name>
</gene>
<feature type="transmembrane region" description="Helical" evidence="1">
    <location>
        <begin position="178"/>
        <end position="196"/>
    </location>
</feature>
<dbReference type="AlphaFoldDB" id="A0A226CZ69"/>
<dbReference type="EMBL" id="LNIX01000051">
    <property type="protein sequence ID" value="OXA37914.1"/>
    <property type="molecule type" value="Genomic_DNA"/>
</dbReference>
<keyword evidence="1" id="KW-0472">Membrane</keyword>
<feature type="transmembrane region" description="Helical" evidence="1">
    <location>
        <begin position="59"/>
        <end position="83"/>
    </location>
</feature>
<comment type="caution">
    <text evidence="2">The sequence shown here is derived from an EMBL/GenBank/DDBJ whole genome shotgun (WGS) entry which is preliminary data.</text>
</comment>
<protein>
    <recommendedName>
        <fullName evidence="4">Gustatory receptor</fullName>
    </recommendedName>
</protein>
<evidence type="ECO:0008006" key="4">
    <source>
        <dbReference type="Google" id="ProtNLM"/>
    </source>
</evidence>
<accession>A0A226CZ69</accession>
<dbReference type="Proteomes" id="UP000198287">
    <property type="component" value="Unassembled WGS sequence"/>
</dbReference>
<feature type="transmembrane region" description="Helical" evidence="1">
    <location>
        <begin position="95"/>
        <end position="116"/>
    </location>
</feature>